<gene>
    <name evidence="1" type="ORF">POCTA_138.1.T0730222</name>
</gene>
<dbReference type="Proteomes" id="UP000683925">
    <property type="component" value="Unassembled WGS sequence"/>
</dbReference>
<name>A0A8S1VQJ7_PAROT</name>
<keyword evidence="2" id="KW-1185">Reference proteome</keyword>
<comment type="caution">
    <text evidence="1">The sequence shown here is derived from an EMBL/GenBank/DDBJ whole genome shotgun (WGS) entry which is preliminary data.</text>
</comment>
<protein>
    <submittedName>
        <fullName evidence="1">Uncharacterized protein</fullName>
    </submittedName>
</protein>
<sequence>MYQQGLFVSLQNLNLSLCDIISKEVWLDLELKNILHLVDNILCQRQYLFYKSIIGKKQKCG</sequence>
<dbReference type="AlphaFoldDB" id="A0A8S1VQJ7"/>
<organism evidence="1 2">
    <name type="scientific">Paramecium octaurelia</name>
    <dbReference type="NCBI Taxonomy" id="43137"/>
    <lineage>
        <taxon>Eukaryota</taxon>
        <taxon>Sar</taxon>
        <taxon>Alveolata</taxon>
        <taxon>Ciliophora</taxon>
        <taxon>Intramacronucleata</taxon>
        <taxon>Oligohymenophorea</taxon>
        <taxon>Peniculida</taxon>
        <taxon>Parameciidae</taxon>
        <taxon>Paramecium</taxon>
    </lineage>
</organism>
<evidence type="ECO:0000313" key="1">
    <source>
        <dbReference type="EMBL" id="CAD8179794.1"/>
    </source>
</evidence>
<evidence type="ECO:0000313" key="2">
    <source>
        <dbReference type="Proteomes" id="UP000683925"/>
    </source>
</evidence>
<reference evidence="1" key="1">
    <citation type="submission" date="2021-01" db="EMBL/GenBank/DDBJ databases">
        <authorList>
            <consortium name="Genoscope - CEA"/>
            <person name="William W."/>
        </authorList>
    </citation>
    <scope>NUCLEOTIDE SEQUENCE</scope>
</reference>
<dbReference type="EMBL" id="CAJJDP010000072">
    <property type="protein sequence ID" value="CAD8179794.1"/>
    <property type="molecule type" value="Genomic_DNA"/>
</dbReference>
<proteinExistence type="predicted"/>
<accession>A0A8S1VQJ7</accession>